<keyword evidence="3" id="KW-0813">Transport</keyword>
<evidence type="ECO:0000256" key="3">
    <source>
        <dbReference type="ARBA" id="ARBA00022448"/>
    </source>
</evidence>
<keyword evidence="5 6" id="KW-0732">Signal</keyword>
<sequence length="306" mass="33657">MMLIRNALVALLLFVPALGAAATYPMTFLDDAGSQVFDTPPQRVIALSWNGAENLLKLDISPLAIADVQGYRQWVVQPKLPEEVSDVGTRAQPNLERIAALHPDLILIGSQQSGLITQLQRIAPVIFLDSFRADHNNAARARQDYLKLGQLFNREALAHQRLSELDLRLETLAAQLAQHFPSPPAVTVVRLADTRHVLIYGRNSLIEEAIKRLGLKPGLDLAATTWGASRHPLTRLADVKRGALLYIEPFLKADALFATPLWNALPVAQGNRVAPVRSTWSYGGIFSVLYLAEAMTDSLLTLEPNL</sequence>
<dbReference type="Pfam" id="PF01497">
    <property type="entry name" value="Peripla_BP_2"/>
    <property type="match status" value="1"/>
</dbReference>
<feature type="domain" description="Fe/B12 periplasmic-binding" evidence="7">
    <location>
        <begin position="43"/>
        <end position="306"/>
    </location>
</feature>
<keyword evidence="9" id="KW-1185">Reference proteome</keyword>
<dbReference type="STRING" id="1232683.ADIMK_3107"/>
<evidence type="ECO:0000256" key="5">
    <source>
        <dbReference type="ARBA" id="ARBA00022729"/>
    </source>
</evidence>
<dbReference type="GO" id="GO:0030288">
    <property type="term" value="C:outer membrane-bounded periplasmic space"/>
    <property type="evidence" value="ECO:0007669"/>
    <property type="project" value="TreeGrafter"/>
</dbReference>
<dbReference type="eggNOG" id="COG0614">
    <property type="taxonomic scope" value="Bacteria"/>
</dbReference>
<dbReference type="GO" id="GO:1901678">
    <property type="term" value="P:iron coordination entity transport"/>
    <property type="evidence" value="ECO:0007669"/>
    <property type="project" value="UniProtKB-ARBA"/>
</dbReference>
<keyword evidence="4" id="KW-0408">Iron</keyword>
<organism evidence="8 9">
    <name type="scientific">Marinobacterium lacunae</name>
    <dbReference type="NCBI Taxonomy" id="1232683"/>
    <lineage>
        <taxon>Bacteria</taxon>
        <taxon>Pseudomonadati</taxon>
        <taxon>Pseudomonadota</taxon>
        <taxon>Gammaproteobacteria</taxon>
        <taxon>Oceanospirillales</taxon>
        <taxon>Oceanospirillaceae</taxon>
        <taxon>Marinobacterium</taxon>
    </lineage>
</organism>
<reference evidence="8 9" key="1">
    <citation type="submission" date="2014-04" db="EMBL/GenBank/DDBJ databases">
        <title>Marinobacterium kochiensis sp. nov., isolated from sediment sample collected from Kochi backwaters in Kerala, India.</title>
        <authorList>
            <person name="Singh A."/>
            <person name="Pinnaka A.K."/>
        </authorList>
    </citation>
    <scope>NUCLEOTIDE SEQUENCE [LARGE SCALE GENOMIC DNA]</scope>
    <source>
        <strain evidence="8 9">AK27</strain>
    </source>
</reference>
<dbReference type="PATRIC" id="fig|1232683.4.peg.3057"/>
<comment type="similarity">
    <text evidence="2">Belongs to the bacterial solute-binding protein 8 family.</text>
</comment>
<feature type="chain" id="PRO_5001757342" evidence="6">
    <location>
        <begin position="22"/>
        <end position="306"/>
    </location>
</feature>
<dbReference type="OrthoDB" id="6160519at2"/>
<dbReference type="PROSITE" id="PS50983">
    <property type="entry name" value="FE_B12_PBP"/>
    <property type="match status" value="1"/>
</dbReference>
<dbReference type="Proteomes" id="UP000028252">
    <property type="component" value="Unassembled WGS sequence"/>
</dbReference>
<evidence type="ECO:0000313" key="9">
    <source>
        <dbReference type="Proteomes" id="UP000028252"/>
    </source>
</evidence>
<dbReference type="PANTHER" id="PTHR30532:SF1">
    <property type="entry name" value="IRON(3+)-HYDROXAMATE-BINDING PROTEIN FHUD"/>
    <property type="match status" value="1"/>
</dbReference>
<keyword evidence="4" id="KW-0410">Iron transport</keyword>
<evidence type="ECO:0000256" key="1">
    <source>
        <dbReference type="ARBA" id="ARBA00004196"/>
    </source>
</evidence>
<dbReference type="SUPFAM" id="SSF53807">
    <property type="entry name" value="Helical backbone' metal receptor"/>
    <property type="match status" value="1"/>
</dbReference>
<evidence type="ECO:0000256" key="4">
    <source>
        <dbReference type="ARBA" id="ARBA00022496"/>
    </source>
</evidence>
<accession>A0A081FVT0</accession>
<dbReference type="EMBL" id="JMQN01000047">
    <property type="protein sequence ID" value="KEA62635.1"/>
    <property type="molecule type" value="Genomic_DNA"/>
</dbReference>
<dbReference type="CDD" id="cd01146">
    <property type="entry name" value="FhuD"/>
    <property type="match status" value="1"/>
</dbReference>
<evidence type="ECO:0000259" key="7">
    <source>
        <dbReference type="PROSITE" id="PS50983"/>
    </source>
</evidence>
<evidence type="ECO:0000313" key="8">
    <source>
        <dbReference type="EMBL" id="KEA62635.1"/>
    </source>
</evidence>
<dbReference type="InterPro" id="IPR051313">
    <property type="entry name" value="Bact_iron-sidero_bind"/>
</dbReference>
<evidence type="ECO:0000256" key="6">
    <source>
        <dbReference type="SAM" id="SignalP"/>
    </source>
</evidence>
<protein>
    <submittedName>
        <fullName evidence="8">Ferrichrome-binding periplasmic protein</fullName>
    </submittedName>
</protein>
<comment type="subcellular location">
    <subcellularLocation>
        <location evidence="1">Cell envelope</location>
    </subcellularLocation>
</comment>
<dbReference type="Gene3D" id="3.40.50.1980">
    <property type="entry name" value="Nitrogenase molybdenum iron protein domain"/>
    <property type="match status" value="2"/>
</dbReference>
<dbReference type="PRINTS" id="PR01715">
    <property type="entry name" value="FERRIBNDNGPP"/>
</dbReference>
<dbReference type="InterPro" id="IPR002491">
    <property type="entry name" value="ABC_transptr_periplasmic_BD"/>
</dbReference>
<dbReference type="PANTHER" id="PTHR30532">
    <property type="entry name" value="IRON III DICITRATE-BINDING PERIPLASMIC PROTEIN"/>
    <property type="match status" value="1"/>
</dbReference>
<dbReference type="AlphaFoldDB" id="A0A081FVT0"/>
<proteinExistence type="inferred from homology"/>
<dbReference type="RefSeq" id="WP_051693009.1">
    <property type="nucleotide sequence ID" value="NZ_JMQN01000047.1"/>
</dbReference>
<comment type="caution">
    <text evidence="8">The sequence shown here is derived from an EMBL/GenBank/DDBJ whole genome shotgun (WGS) entry which is preliminary data.</text>
</comment>
<feature type="signal peptide" evidence="6">
    <location>
        <begin position="1"/>
        <end position="21"/>
    </location>
</feature>
<name>A0A081FVT0_9GAMM</name>
<evidence type="ECO:0000256" key="2">
    <source>
        <dbReference type="ARBA" id="ARBA00008814"/>
    </source>
</evidence>
<gene>
    <name evidence="8" type="ORF">ADIMK_3107</name>
</gene>
<keyword evidence="4" id="KW-0406">Ion transport</keyword>